<dbReference type="AlphaFoldDB" id="A0A8H3IB40"/>
<proteinExistence type="predicted"/>
<sequence>MQTSRSPNPHLIDPLLAPFLSPTFSPTAYLNDTLPATTSRPTPTLSSIATQSQSQTAALAAQMTRLSTTLTSLTDDILRTGSRLAYEVELLRGEALSLADSLSSRGELNEAIRGFVPKGLDPASSPADVPSSPTRTRHGSQPTSPSTTRKNSHPIPTPDPSKIEPEALPRLRTLLQVRSSLQTVIQRFNLALSFPMPPSLLITTTSSLISVSAPNIDPDLESKGQAALASLKQEIWEMLERGDMTVAKGRVQELRDVCEIWKGTSEEKARGRWIDGLEAVVEEREGRGKAAGRLKLEQREGSAVRGVVETSGSGPGAGFLRRLRDEIYMD</sequence>
<feature type="region of interest" description="Disordered" evidence="1">
    <location>
        <begin position="116"/>
        <end position="165"/>
    </location>
</feature>
<evidence type="ECO:0000313" key="3">
    <source>
        <dbReference type="Proteomes" id="UP000664203"/>
    </source>
</evidence>
<feature type="compositionally biased region" description="Polar residues" evidence="1">
    <location>
        <begin position="139"/>
        <end position="149"/>
    </location>
</feature>
<dbReference type="Proteomes" id="UP000664203">
    <property type="component" value="Unassembled WGS sequence"/>
</dbReference>
<name>A0A8H3IB40_9LECA</name>
<accession>A0A8H3IB40</accession>
<gene>
    <name evidence="2" type="ORF">ALECFALPRED_009494</name>
</gene>
<dbReference type="Gene3D" id="6.10.250.2790">
    <property type="match status" value="1"/>
</dbReference>
<comment type="caution">
    <text evidence="2">The sequence shown here is derived from an EMBL/GenBank/DDBJ whole genome shotgun (WGS) entry which is preliminary data.</text>
</comment>
<organism evidence="2 3">
    <name type="scientific">Alectoria fallacina</name>
    <dbReference type="NCBI Taxonomy" id="1903189"/>
    <lineage>
        <taxon>Eukaryota</taxon>
        <taxon>Fungi</taxon>
        <taxon>Dikarya</taxon>
        <taxon>Ascomycota</taxon>
        <taxon>Pezizomycotina</taxon>
        <taxon>Lecanoromycetes</taxon>
        <taxon>OSLEUM clade</taxon>
        <taxon>Lecanoromycetidae</taxon>
        <taxon>Lecanorales</taxon>
        <taxon>Lecanorineae</taxon>
        <taxon>Parmeliaceae</taxon>
        <taxon>Alectoria</taxon>
    </lineage>
</organism>
<reference evidence="2" key="1">
    <citation type="submission" date="2021-03" db="EMBL/GenBank/DDBJ databases">
        <authorList>
            <person name="Tagirdzhanova G."/>
        </authorList>
    </citation>
    <scope>NUCLEOTIDE SEQUENCE</scope>
</reference>
<keyword evidence="3" id="KW-1185">Reference proteome</keyword>
<feature type="compositionally biased region" description="Low complexity" evidence="1">
    <location>
        <begin position="121"/>
        <end position="133"/>
    </location>
</feature>
<protein>
    <submittedName>
        <fullName evidence="2">Uncharacterized protein</fullName>
    </submittedName>
</protein>
<evidence type="ECO:0000313" key="2">
    <source>
        <dbReference type="EMBL" id="CAF9914200.1"/>
    </source>
</evidence>
<dbReference type="OrthoDB" id="5413829at2759"/>
<evidence type="ECO:0000256" key="1">
    <source>
        <dbReference type="SAM" id="MobiDB-lite"/>
    </source>
</evidence>
<dbReference type="EMBL" id="CAJPDR010000072">
    <property type="protein sequence ID" value="CAF9914200.1"/>
    <property type="molecule type" value="Genomic_DNA"/>
</dbReference>